<dbReference type="AlphaFoldDB" id="A0A3Q0JMZ8"/>
<organism evidence="2 3">
    <name type="scientific">Diaphorina citri</name>
    <name type="common">Asian citrus psyllid</name>
    <dbReference type="NCBI Taxonomy" id="121845"/>
    <lineage>
        <taxon>Eukaryota</taxon>
        <taxon>Metazoa</taxon>
        <taxon>Ecdysozoa</taxon>
        <taxon>Arthropoda</taxon>
        <taxon>Hexapoda</taxon>
        <taxon>Insecta</taxon>
        <taxon>Pterygota</taxon>
        <taxon>Neoptera</taxon>
        <taxon>Paraneoptera</taxon>
        <taxon>Hemiptera</taxon>
        <taxon>Sternorrhyncha</taxon>
        <taxon>Psylloidea</taxon>
        <taxon>Psyllidae</taxon>
        <taxon>Diaphorininae</taxon>
        <taxon>Diaphorina</taxon>
    </lineage>
</organism>
<dbReference type="GeneID" id="103522874"/>
<feature type="compositionally biased region" description="Polar residues" evidence="1">
    <location>
        <begin position="150"/>
        <end position="177"/>
    </location>
</feature>
<protein>
    <submittedName>
        <fullName evidence="3">GATA zinc finger domain-containing protein 14</fullName>
    </submittedName>
</protein>
<feature type="region of interest" description="Disordered" evidence="1">
    <location>
        <begin position="150"/>
        <end position="226"/>
    </location>
</feature>
<evidence type="ECO:0000256" key="1">
    <source>
        <dbReference type="SAM" id="MobiDB-lite"/>
    </source>
</evidence>
<accession>A0A3Q0JMZ8</accession>
<name>A0A3Q0JMZ8_DIACI</name>
<proteinExistence type="predicted"/>
<feature type="region of interest" description="Disordered" evidence="1">
    <location>
        <begin position="620"/>
        <end position="639"/>
    </location>
</feature>
<feature type="compositionally biased region" description="Basic and acidic residues" evidence="1">
    <location>
        <begin position="215"/>
        <end position="225"/>
    </location>
</feature>
<sequence>METSAVTNKGDIPVTTFLPLVENDTVASPSEETTLHPNIVDQNINQDQSQGVEENQNINIIASQTPIDNNQENNNIEKVYENTEQVQEKINNSSGERTQESSNKGIVEENQNINVIASQTPVDNNQENNNIEVNQKDINENIEHLQEKISNSTSQRTEDNFNNGIQENNLGNAGNENQEIDVPFDNINTTTSEQTSDNMQGTSSPSNVDTSLDTNQEKSPSERFIENSIASNKTFYKLGVDKSNQNDKTSFEYNGNVYQNFPQNKNRMRGSVKKSTVVYEEEENQLNPTQILSNETKTKEYSFEAITRGYQVINNNNTKVDESIIIQNTTIKDEDQTLTEQHSNLENVTIDTQTGIPTNGSIIFSNDTDLIKENVDAINNKQMESKLANTTKDEQNIVENNIGPSENETLVSKTNEMNTENMTKSNNNENPSAFNRNFTKIILYKNFNYDNSSGTNASHIQHMNDISRVQIHTTVQSNGTQVVENVNMNDIGKYNETTIARLKQIHDHINNVITAKKNVTQAANASQVENNNATVLHKLKNFITNIIESHNNSKSLTNNTENIETALNVSPTERDVEKWSAHMNRNVNVTNHNAAESIYSDGLLMLSDKVADYNTSKPVNSTEIPINQDNPGLKKPSEDIDQTADKDEKYIKQVNQTNRNFYIQDSTYKPEPNITRLAEDTKKYNKNPDFESLDYKIINAYQNETYEGPGKILSVPDNRTSGGVDNILNHKMNTFVRDRNFYSGRRAG</sequence>
<feature type="compositionally biased region" description="Polar residues" evidence="1">
    <location>
        <begin position="186"/>
        <end position="214"/>
    </location>
</feature>
<dbReference type="RefSeq" id="XP_026688553.1">
    <property type="nucleotide sequence ID" value="XM_026832752.1"/>
</dbReference>
<gene>
    <name evidence="3" type="primary">LOC103522874</name>
</gene>
<keyword evidence="2" id="KW-1185">Reference proteome</keyword>
<evidence type="ECO:0000313" key="2">
    <source>
        <dbReference type="Proteomes" id="UP000079169"/>
    </source>
</evidence>
<evidence type="ECO:0000313" key="3">
    <source>
        <dbReference type="RefSeq" id="XP_026688553.1"/>
    </source>
</evidence>
<dbReference type="PaxDb" id="121845-A0A3Q0JMZ8"/>
<feature type="compositionally biased region" description="Polar residues" evidence="1">
    <location>
        <begin position="620"/>
        <end position="630"/>
    </location>
</feature>
<dbReference type="Proteomes" id="UP000079169">
    <property type="component" value="Unplaced"/>
</dbReference>
<reference evidence="3" key="1">
    <citation type="submission" date="2025-08" db="UniProtKB">
        <authorList>
            <consortium name="RefSeq"/>
        </authorList>
    </citation>
    <scope>IDENTIFICATION</scope>
</reference>
<dbReference type="KEGG" id="dci:103522874"/>